<sequence length="386" mass="42882">MKKGVLIMAAAAVCIGLGSLPVRAGAPAAPSKLTFVVQASPESAMRSELTVRSPKLLKKLLPEKVRPVQQVPLTDVYAVLEKQGAAVRYAIDAQGNWYDTQHRQSLELPQVLKDRLHGYAEAVRAAHYGQLTSWEEARKTVAMKAVCRIVDLETGLAFQAQRRAGSSHADMQPLTKADTAVMKEIYKGAWSWRRRAVLIEKDGRSFAASMHGMPHGGDGIPGNGFSGHFCVHFLGSTTHRSKTVDSDHQWMVYKAAGRLEEGFRLASPYAVADSFLIAINQQDPQLLRYAFGDTANPEVGQYISGIGKMKAIRRINPFRDQDTKGRLGLELPVEVTVHEVDRRPIKQKLTFHMKRSDESARWVIERIEPPFFPGQTSKALRRAQSF</sequence>
<dbReference type="RefSeq" id="WP_245719564.1">
    <property type="nucleotide sequence ID" value="NZ_FMTT01000007.1"/>
</dbReference>
<keyword evidence="3" id="KW-1185">Reference proteome</keyword>
<organism evidence="2 3">
    <name type="scientific">Paenibacillus tianmuensis</name>
    <dbReference type="NCBI Taxonomy" id="624147"/>
    <lineage>
        <taxon>Bacteria</taxon>
        <taxon>Bacillati</taxon>
        <taxon>Bacillota</taxon>
        <taxon>Bacilli</taxon>
        <taxon>Bacillales</taxon>
        <taxon>Paenibacillaceae</taxon>
        <taxon>Paenibacillus</taxon>
    </lineage>
</organism>
<feature type="chain" id="PRO_5039647102" evidence="1">
    <location>
        <begin position="25"/>
        <end position="386"/>
    </location>
</feature>
<gene>
    <name evidence="2" type="ORF">SAMN04487970_1007104</name>
</gene>
<evidence type="ECO:0000256" key="1">
    <source>
        <dbReference type="SAM" id="SignalP"/>
    </source>
</evidence>
<proteinExistence type="predicted"/>
<dbReference type="AlphaFoldDB" id="A0A1G4QJ62"/>
<name>A0A1G4QJ62_9BACL</name>
<feature type="signal peptide" evidence="1">
    <location>
        <begin position="1"/>
        <end position="24"/>
    </location>
</feature>
<protein>
    <submittedName>
        <fullName evidence="2">Uncharacterized protein</fullName>
    </submittedName>
</protein>
<evidence type="ECO:0000313" key="2">
    <source>
        <dbReference type="EMBL" id="SCW44451.1"/>
    </source>
</evidence>
<dbReference type="EMBL" id="FMTT01000007">
    <property type="protein sequence ID" value="SCW44451.1"/>
    <property type="molecule type" value="Genomic_DNA"/>
</dbReference>
<dbReference type="Proteomes" id="UP000198601">
    <property type="component" value="Unassembled WGS sequence"/>
</dbReference>
<dbReference type="STRING" id="624147.SAMN04487970_1007104"/>
<accession>A0A1G4QJ62</accession>
<evidence type="ECO:0000313" key="3">
    <source>
        <dbReference type="Proteomes" id="UP000198601"/>
    </source>
</evidence>
<keyword evidence="1" id="KW-0732">Signal</keyword>
<reference evidence="3" key="1">
    <citation type="submission" date="2016-10" db="EMBL/GenBank/DDBJ databases">
        <authorList>
            <person name="Varghese N."/>
            <person name="Submissions S."/>
        </authorList>
    </citation>
    <scope>NUCLEOTIDE SEQUENCE [LARGE SCALE GENOMIC DNA]</scope>
    <source>
        <strain evidence="3">CGMCC 1.8946</strain>
    </source>
</reference>